<evidence type="ECO:0000256" key="4">
    <source>
        <dbReference type="ARBA" id="ARBA00022801"/>
    </source>
</evidence>
<keyword evidence="3" id="KW-0540">Nuclease</keyword>
<accession>B0CF33</accession>
<dbReference type="HOGENOM" id="CLU_009736_4_1_3"/>
<evidence type="ECO:0000259" key="8">
    <source>
        <dbReference type="Pfam" id="PF17768"/>
    </source>
</evidence>
<feature type="domain" description="DDH" evidence="6">
    <location>
        <begin position="87"/>
        <end position="240"/>
    </location>
</feature>
<sequence length="780" mass="86674">MPTDPQWHLIQAVTPPKWLIADIQRVAPEISGQYLAQLLWQRGIHDPQMIPGFLDPNHYQPTPPSAFGAEMEQAVQRLIQACDRNQKVAIWGDFDADGITSTAVFWDGLGQFFTQNRFLTYTIPNRITESHGLNRPGIERLAVQGYQLIVTCDTGSTNLTEIEYANELGLDVIITDHHTLPPERPPVTAIINSRYFPSDHPLAHLSGVAVAFKLVEALYLALPQVPQQPLDHLLDLVAIGLIADLVALKGDCRYLAQRGIQQLQRQLTQRTRPGVAKLLELCKRNGDRPTDISFGLGPRINAVSRIHGEASFCVELLTSKDSARCRQLAEETELANTRRKSLQKDVLRQVTRKLEQLDLSTTSVIVLSDPQWPIGVLGLVAGQIAQTYGRPTILLCEETVAGKNNVRLARGSARSVNQIDLYELVHSQANLLTSFGGHPFAAGLSLPVANIPLLVEGINQQARQQQSSDPAAVVQADLVVTLAELATDGGRSLFKELKLLEPCGMGNPVPKLLIRNCWFDQVWNKNIKDRKGNKVQYIKTTFYICDTSFESGFPGLWWGHYKEEIPAGPCDAIVELDFNAYERRYEVRLEAVRPVAENPTQTLNSPIVDWRQNSNKAEPNPELLVMDHCPDSWATVQSWAKQAKMAGKTLAVAYQSADAPDSVAVWKQLVGMAKYLARMERGVSRTLLQASLKIGPQALQVGLESLQVYGFTVRDHKNLIHISGKPSTKTLTAEERQQAILQFVDAVREEQFQQQYFQAVSVDVMGGIIADQQDPDDAMP</sequence>
<evidence type="ECO:0000256" key="3">
    <source>
        <dbReference type="ARBA" id="ARBA00022722"/>
    </source>
</evidence>
<dbReference type="RefSeq" id="WP_012165769.1">
    <property type="nucleotide sequence ID" value="NC_009925.1"/>
</dbReference>
<dbReference type="OrthoDB" id="9809852at2"/>
<dbReference type="InterPro" id="IPR003156">
    <property type="entry name" value="DHHA1_dom"/>
</dbReference>
<dbReference type="PANTHER" id="PTHR30255">
    <property type="entry name" value="SINGLE-STRANDED-DNA-SPECIFIC EXONUCLEASE RECJ"/>
    <property type="match status" value="1"/>
</dbReference>
<protein>
    <recommendedName>
        <fullName evidence="2">Single-stranded-DNA-specific exonuclease RecJ</fullName>
    </recommendedName>
</protein>
<dbReference type="GO" id="GO:0006310">
    <property type="term" value="P:DNA recombination"/>
    <property type="evidence" value="ECO:0007669"/>
    <property type="project" value="InterPro"/>
</dbReference>
<dbReference type="eggNOG" id="COG0608">
    <property type="taxonomic scope" value="Bacteria"/>
</dbReference>
<evidence type="ECO:0000313" key="9">
    <source>
        <dbReference type="EMBL" id="ABW30549.1"/>
    </source>
</evidence>
<keyword evidence="4" id="KW-0378">Hydrolase</keyword>
<evidence type="ECO:0000259" key="7">
    <source>
        <dbReference type="Pfam" id="PF02272"/>
    </source>
</evidence>
<dbReference type="Pfam" id="PF02272">
    <property type="entry name" value="DHHA1"/>
    <property type="match status" value="1"/>
</dbReference>
<dbReference type="InterPro" id="IPR038763">
    <property type="entry name" value="DHH_sf"/>
</dbReference>
<dbReference type="Pfam" id="PF01368">
    <property type="entry name" value="DHH"/>
    <property type="match status" value="1"/>
</dbReference>
<dbReference type="InterPro" id="IPR041122">
    <property type="entry name" value="RecJ_OB"/>
</dbReference>
<dbReference type="InterPro" id="IPR004610">
    <property type="entry name" value="RecJ"/>
</dbReference>
<dbReference type="GO" id="GO:0008409">
    <property type="term" value="F:5'-3' exonuclease activity"/>
    <property type="evidence" value="ECO:0007669"/>
    <property type="project" value="InterPro"/>
</dbReference>
<dbReference type="SUPFAM" id="SSF64182">
    <property type="entry name" value="DHH phosphoesterases"/>
    <property type="match status" value="1"/>
</dbReference>
<dbReference type="Gene3D" id="3.90.1640.30">
    <property type="match status" value="1"/>
</dbReference>
<dbReference type="InterPro" id="IPR001667">
    <property type="entry name" value="DDH_dom"/>
</dbReference>
<feature type="domain" description="DHHA1" evidence="7">
    <location>
        <begin position="362"/>
        <end position="462"/>
    </location>
</feature>
<organism evidence="9 10">
    <name type="scientific">Acaryochloris marina (strain MBIC 11017)</name>
    <dbReference type="NCBI Taxonomy" id="329726"/>
    <lineage>
        <taxon>Bacteria</taxon>
        <taxon>Bacillati</taxon>
        <taxon>Cyanobacteriota</taxon>
        <taxon>Cyanophyceae</taxon>
        <taxon>Acaryochloridales</taxon>
        <taxon>Acaryochloridaceae</taxon>
        <taxon>Acaryochloris</taxon>
    </lineage>
</organism>
<evidence type="ECO:0000256" key="1">
    <source>
        <dbReference type="ARBA" id="ARBA00005915"/>
    </source>
</evidence>
<dbReference type="InterPro" id="IPR051673">
    <property type="entry name" value="SSDNA_exonuclease_RecJ"/>
</dbReference>
<evidence type="ECO:0000256" key="5">
    <source>
        <dbReference type="ARBA" id="ARBA00022839"/>
    </source>
</evidence>
<gene>
    <name evidence="9" type="primary">recJ</name>
    <name evidence="9" type="ordered locus">AM1_5599</name>
</gene>
<evidence type="ECO:0000313" key="10">
    <source>
        <dbReference type="Proteomes" id="UP000000268"/>
    </source>
</evidence>
<feature type="domain" description="RecJ OB" evidence="8">
    <location>
        <begin position="491"/>
        <end position="590"/>
    </location>
</feature>
<dbReference type="Gene3D" id="3.10.310.30">
    <property type="match status" value="1"/>
</dbReference>
<keyword evidence="10" id="KW-1185">Reference proteome</keyword>
<comment type="similarity">
    <text evidence="1">Belongs to the RecJ family.</text>
</comment>
<dbReference type="STRING" id="329726.AM1_5599"/>
<evidence type="ECO:0000256" key="2">
    <source>
        <dbReference type="ARBA" id="ARBA00019841"/>
    </source>
</evidence>
<dbReference type="AlphaFoldDB" id="B0CF33"/>
<evidence type="ECO:0000259" key="6">
    <source>
        <dbReference type="Pfam" id="PF01368"/>
    </source>
</evidence>
<dbReference type="Pfam" id="PF17768">
    <property type="entry name" value="RecJ_OB"/>
    <property type="match status" value="1"/>
</dbReference>
<name>B0CF33_ACAM1</name>
<dbReference type="GO" id="GO:0003676">
    <property type="term" value="F:nucleic acid binding"/>
    <property type="evidence" value="ECO:0007669"/>
    <property type="project" value="InterPro"/>
</dbReference>
<dbReference type="Proteomes" id="UP000000268">
    <property type="component" value="Chromosome"/>
</dbReference>
<dbReference type="GO" id="GO:0006281">
    <property type="term" value="P:DNA repair"/>
    <property type="evidence" value="ECO:0007669"/>
    <property type="project" value="InterPro"/>
</dbReference>
<dbReference type="EMBL" id="CP000828">
    <property type="protein sequence ID" value="ABW30549.1"/>
    <property type="molecule type" value="Genomic_DNA"/>
</dbReference>
<proteinExistence type="inferred from homology"/>
<dbReference type="NCBIfam" id="TIGR00644">
    <property type="entry name" value="recJ"/>
    <property type="match status" value="1"/>
</dbReference>
<dbReference type="PANTHER" id="PTHR30255:SF2">
    <property type="entry name" value="SINGLE-STRANDED-DNA-SPECIFIC EXONUCLEASE RECJ"/>
    <property type="match status" value="1"/>
</dbReference>
<reference evidence="9 10" key="1">
    <citation type="journal article" date="2008" name="Proc. Natl. Acad. Sci. U.S.A.">
        <title>Niche adaptation and genome expansion in the chlorophyll d-producing cyanobacterium Acaryochloris marina.</title>
        <authorList>
            <person name="Swingley W.D."/>
            <person name="Chen M."/>
            <person name="Cheung P.C."/>
            <person name="Conrad A.L."/>
            <person name="Dejesa L.C."/>
            <person name="Hao J."/>
            <person name="Honchak B.M."/>
            <person name="Karbach L.E."/>
            <person name="Kurdoglu A."/>
            <person name="Lahiri S."/>
            <person name="Mastrian S.D."/>
            <person name="Miyashita H."/>
            <person name="Page L."/>
            <person name="Ramakrishna P."/>
            <person name="Satoh S."/>
            <person name="Sattley W.M."/>
            <person name="Shimada Y."/>
            <person name="Taylor H.L."/>
            <person name="Tomo T."/>
            <person name="Tsuchiya T."/>
            <person name="Wang Z.T."/>
            <person name="Raymond J."/>
            <person name="Mimuro M."/>
            <person name="Blankenship R.E."/>
            <person name="Touchman J.W."/>
        </authorList>
    </citation>
    <scope>NUCLEOTIDE SEQUENCE [LARGE SCALE GENOMIC DNA]</scope>
    <source>
        <strain evidence="10">MBIC 11017</strain>
    </source>
</reference>
<keyword evidence="5 9" id="KW-0269">Exonuclease</keyword>
<dbReference type="KEGG" id="amr:AM1_5599"/>